<feature type="domain" description="Homeobox" evidence="13">
    <location>
        <begin position="359"/>
        <end position="419"/>
    </location>
</feature>
<feature type="compositionally biased region" description="Low complexity" evidence="12">
    <location>
        <begin position="344"/>
        <end position="354"/>
    </location>
</feature>
<dbReference type="GO" id="GO:0000981">
    <property type="term" value="F:DNA-binding transcription factor activity, RNA polymerase II-specific"/>
    <property type="evidence" value="ECO:0007669"/>
    <property type="project" value="InterPro"/>
</dbReference>
<evidence type="ECO:0000256" key="1">
    <source>
        <dbReference type="ARBA" id="ARBA00004123"/>
    </source>
</evidence>
<protein>
    <submittedName>
        <fullName evidence="15">Uncharacterized protein</fullName>
    </submittedName>
</protein>
<dbReference type="PANTHER" id="PTHR45891">
    <property type="entry name" value="ZINC FINGER HOMEOBOX PROTEIN"/>
    <property type="match status" value="1"/>
</dbReference>
<dbReference type="OrthoDB" id="6417226at2759"/>
<feature type="domain" description="Homeobox" evidence="13">
    <location>
        <begin position="152"/>
        <end position="212"/>
    </location>
</feature>
<dbReference type="InterPro" id="IPR013087">
    <property type="entry name" value="Znf_C2H2_type"/>
</dbReference>
<evidence type="ECO:0000256" key="7">
    <source>
        <dbReference type="ARBA" id="ARBA00023155"/>
    </source>
</evidence>
<comment type="caution">
    <text evidence="15">The sequence shown here is derived from an EMBL/GenBank/DDBJ whole genome shotgun (WGS) entry which is preliminary data.</text>
</comment>
<evidence type="ECO:0000313" key="16">
    <source>
        <dbReference type="Proteomes" id="UP001107558"/>
    </source>
</evidence>
<evidence type="ECO:0000259" key="14">
    <source>
        <dbReference type="PROSITE" id="PS50157"/>
    </source>
</evidence>
<dbReference type="GO" id="GO:0000978">
    <property type="term" value="F:RNA polymerase II cis-regulatory region sequence-specific DNA binding"/>
    <property type="evidence" value="ECO:0007669"/>
    <property type="project" value="TreeGrafter"/>
</dbReference>
<evidence type="ECO:0000256" key="5">
    <source>
        <dbReference type="ARBA" id="ARBA00022833"/>
    </source>
</evidence>
<feature type="compositionally biased region" description="Acidic residues" evidence="12">
    <location>
        <begin position="323"/>
        <end position="338"/>
    </location>
</feature>
<reference evidence="15" key="1">
    <citation type="submission" date="2021-03" db="EMBL/GenBank/DDBJ databases">
        <title>Chromosome level genome of the anhydrobiotic midge Polypedilum vanderplanki.</title>
        <authorList>
            <person name="Yoshida Y."/>
            <person name="Kikawada T."/>
            <person name="Gusev O."/>
        </authorList>
    </citation>
    <scope>NUCLEOTIDE SEQUENCE</scope>
    <source>
        <strain evidence="15">NIAS01</strain>
        <tissue evidence="15">Whole body or cell culture</tissue>
    </source>
</reference>
<feature type="DNA-binding region" description="Homeobox" evidence="10">
    <location>
        <begin position="154"/>
        <end position="213"/>
    </location>
</feature>
<dbReference type="GO" id="GO:0005634">
    <property type="term" value="C:nucleus"/>
    <property type="evidence" value="ECO:0007669"/>
    <property type="project" value="UniProtKB-SubCell"/>
</dbReference>
<feature type="DNA-binding region" description="Homeobox" evidence="10">
    <location>
        <begin position="361"/>
        <end position="420"/>
    </location>
</feature>
<evidence type="ECO:0000313" key="15">
    <source>
        <dbReference type="EMBL" id="KAG5666577.1"/>
    </source>
</evidence>
<keyword evidence="3" id="KW-0677">Repeat</keyword>
<feature type="region of interest" description="Disordered" evidence="12">
    <location>
        <begin position="321"/>
        <end position="367"/>
    </location>
</feature>
<feature type="compositionally biased region" description="Polar residues" evidence="12">
    <location>
        <begin position="1"/>
        <end position="18"/>
    </location>
</feature>
<keyword evidence="2" id="KW-0479">Metal-binding</keyword>
<feature type="region of interest" description="Disordered" evidence="12">
    <location>
        <begin position="1"/>
        <end position="26"/>
    </location>
</feature>
<evidence type="ECO:0000256" key="8">
    <source>
        <dbReference type="ARBA" id="ARBA00023242"/>
    </source>
</evidence>
<name>A0A9J6B9M5_POLVA</name>
<dbReference type="SUPFAM" id="SSF46689">
    <property type="entry name" value="Homeodomain-like"/>
    <property type="match status" value="2"/>
</dbReference>
<organism evidence="15 16">
    <name type="scientific">Polypedilum vanderplanki</name>
    <name type="common">Sleeping chironomid midge</name>
    <dbReference type="NCBI Taxonomy" id="319348"/>
    <lineage>
        <taxon>Eukaryota</taxon>
        <taxon>Metazoa</taxon>
        <taxon>Ecdysozoa</taxon>
        <taxon>Arthropoda</taxon>
        <taxon>Hexapoda</taxon>
        <taxon>Insecta</taxon>
        <taxon>Pterygota</taxon>
        <taxon>Neoptera</taxon>
        <taxon>Endopterygota</taxon>
        <taxon>Diptera</taxon>
        <taxon>Nematocera</taxon>
        <taxon>Chironomoidea</taxon>
        <taxon>Chironomidae</taxon>
        <taxon>Chironominae</taxon>
        <taxon>Polypedilum</taxon>
        <taxon>Polypedilum</taxon>
    </lineage>
</organism>
<dbReference type="PROSITE" id="PS50157">
    <property type="entry name" value="ZINC_FINGER_C2H2_2"/>
    <property type="match status" value="1"/>
</dbReference>
<evidence type="ECO:0000256" key="3">
    <source>
        <dbReference type="ARBA" id="ARBA00022737"/>
    </source>
</evidence>
<evidence type="ECO:0000256" key="2">
    <source>
        <dbReference type="ARBA" id="ARBA00022723"/>
    </source>
</evidence>
<keyword evidence="6 10" id="KW-0238">DNA-binding</keyword>
<dbReference type="SMART" id="SM00389">
    <property type="entry name" value="HOX"/>
    <property type="match status" value="2"/>
</dbReference>
<dbReference type="PROSITE" id="PS50071">
    <property type="entry name" value="HOMEOBOX_2"/>
    <property type="match status" value="2"/>
</dbReference>
<comment type="subcellular location">
    <subcellularLocation>
        <location evidence="1 10 11">Nucleus</location>
    </subcellularLocation>
</comment>
<dbReference type="InterPro" id="IPR009057">
    <property type="entry name" value="Homeodomain-like_sf"/>
</dbReference>
<evidence type="ECO:0000256" key="10">
    <source>
        <dbReference type="PROSITE-ProRule" id="PRU00108"/>
    </source>
</evidence>
<evidence type="ECO:0000256" key="4">
    <source>
        <dbReference type="ARBA" id="ARBA00022771"/>
    </source>
</evidence>
<gene>
    <name evidence="15" type="ORF">PVAND_014595</name>
</gene>
<dbReference type="PANTHER" id="PTHR45891:SF3">
    <property type="entry name" value="ZINC FINGER PROTEIN 2"/>
    <property type="match status" value="1"/>
</dbReference>
<feature type="domain" description="C2H2-type" evidence="14">
    <location>
        <begin position="223"/>
        <end position="251"/>
    </location>
</feature>
<dbReference type="PROSITE" id="PS00028">
    <property type="entry name" value="ZINC_FINGER_C2H2_1"/>
    <property type="match status" value="1"/>
</dbReference>
<dbReference type="InterPro" id="IPR051968">
    <property type="entry name" value="ZnFinger_Homeobox_TR"/>
</dbReference>
<keyword evidence="8 10" id="KW-0539">Nucleus</keyword>
<keyword evidence="7 10" id="KW-0371">Homeobox</keyword>
<evidence type="ECO:0000256" key="9">
    <source>
        <dbReference type="PROSITE-ProRule" id="PRU00042"/>
    </source>
</evidence>
<dbReference type="GO" id="GO:0008270">
    <property type="term" value="F:zinc ion binding"/>
    <property type="evidence" value="ECO:0007669"/>
    <property type="project" value="UniProtKB-KW"/>
</dbReference>
<evidence type="ECO:0000256" key="6">
    <source>
        <dbReference type="ARBA" id="ARBA00023125"/>
    </source>
</evidence>
<dbReference type="PROSITE" id="PS00027">
    <property type="entry name" value="HOMEOBOX_1"/>
    <property type="match status" value="1"/>
</dbReference>
<evidence type="ECO:0000259" key="13">
    <source>
        <dbReference type="PROSITE" id="PS50071"/>
    </source>
</evidence>
<keyword evidence="5" id="KW-0862">Zinc</keyword>
<keyword evidence="16" id="KW-1185">Reference proteome</keyword>
<dbReference type="Gene3D" id="1.10.10.60">
    <property type="entry name" value="Homeodomain-like"/>
    <property type="match status" value="2"/>
</dbReference>
<proteinExistence type="predicted"/>
<sequence length="527" mass="61011">MIQQTSPFFMGTNSNIGEQENENKKLENDTNLPISAEKMQEFLLQKFSNQDFDLLTKNYDTFLQYYKTNCPTEQLMDDKHLSMDFLTQFYHLNEFKRKLNGGEFMEQESNMSDDDGADDVVALDDSKDESEGNQMTGLMDLTKGKLGVTGMHSNKRLRTTILPEQLNFLYECYQKESNPSRKQLEEIAKKVNLKKRVVQVWYQNSRARERKGQFRQNMQIINKKCPYCSAIFKVKSALESHLQTKHADKQMVNIDTIPEISFNQAQQEQLQNIDLSLLNIPTSATSPDFWKSKLMQQPQTSTSFNQPKRIDFSESEISFTDSNNEELGEEDYDFDNFNDDSNHGDGTNANGNGNTVDKEKSKRHRTHVNRVQKSILRKIFDDVKTPSMIDCENIGREIGLFKRVVQVWFQNARANYKKFHNLSANDLKKLPDKNPSDCMYCSDYVPTPTKSYNSHVLSQGHIQNIHNYVMKNESHEADDDGDEQNSEQTFHITEHDMMPRDDGNFNAYTNCHSQQSQLVGGDTHWID</sequence>
<evidence type="ECO:0000256" key="12">
    <source>
        <dbReference type="SAM" id="MobiDB-lite"/>
    </source>
</evidence>
<keyword evidence="4 9" id="KW-0863">Zinc-finger</keyword>
<dbReference type="EMBL" id="JADBJN010000004">
    <property type="protein sequence ID" value="KAG5666577.1"/>
    <property type="molecule type" value="Genomic_DNA"/>
</dbReference>
<dbReference type="AlphaFoldDB" id="A0A9J6B9M5"/>
<accession>A0A9J6B9M5</accession>
<dbReference type="Proteomes" id="UP001107558">
    <property type="component" value="Chromosome 4"/>
</dbReference>
<dbReference type="InterPro" id="IPR001356">
    <property type="entry name" value="HD"/>
</dbReference>
<dbReference type="Pfam" id="PF00046">
    <property type="entry name" value="Homeodomain"/>
    <property type="match status" value="2"/>
</dbReference>
<dbReference type="CDD" id="cd00086">
    <property type="entry name" value="homeodomain"/>
    <property type="match status" value="2"/>
</dbReference>
<dbReference type="InterPro" id="IPR017970">
    <property type="entry name" value="Homeobox_CS"/>
</dbReference>
<evidence type="ECO:0000256" key="11">
    <source>
        <dbReference type="RuleBase" id="RU000682"/>
    </source>
</evidence>